<evidence type="ECO:0000313" key="3">
    <source>
        <dbReference type="Proteomes" id="UP000261620"/>
    </source>
</evidence>
<dbReference type="SUPFAM" id="SSF46785">
    <property type="entry name" value="Winged helix' DNA-binding domain"/>
    <property type="match status" value="1"/>
</dbReference>
<dbReference type="Proteomes" id="UP000261620">
    <property type="component" value="Unplaced"/>
</dbReference>
<evidence type="ECO:0000313" key="2">
    <source>
        <dbReference type="Ensembl" id="ENSMMOP00000022953.1"/>
    </source>
</evidence>
<proteinExistence type="predicted"/>
<sequence length="65" mass="7306">CFHNLQSLNHNTTFSLEALCDGGSRSQAAANFYCFLVLEKQKALQLHQRAPYEDIVATPGPMFFD</sequence>
<dbReference type="InterPro" id="IPR023093">
    <property type="entry name" value="ScpA-like_C"/>
</dbReference>
<feature type="domain" description="Rad21/Rec8-like protein C-terminal eukaryotic" evidence="1">
    <location>
        <begin position="12"/>
        <end position="63"/>
    </location>
</feature>
<dbReference type="Gene3D" id="1.10.10.580">
    <property type="entry name" value="Structural maintenance of chromosome 1. Chain E"/>
    <property type="match status" value="1"/>
</dbReference>
<dbReference type="InterPro" id="IPR006909">
    <property type="entry name" value="Rad21/Rec8_C_eu"/>
</dbReference>
<dbReference type="Pfam" id="PF04824">
    <property type="entry name" value="Rad21_Rec8"/>
    <property type="match status" value="1"/>
</dbReference>
<evidence type="ECO:0000259" key="1">
    <source>
        <dbReference type="Pfam" id="PF04824"/>
    </source>
</evidence>
<dbReference type="STRING" id="94237.ENSMMOP00000022953"/>
<dbReference type="InterPro" id="IPR036390">
    <property type="entry name" value="WH_DNA-bd_sf"/>
</dbReference>
<reference evidence="2" key="2">
    <citation type="submission" date="2025-09" db="UniProtKB">
        <authorList>
            <consortium name="Ensembl"/>
        </authorList>
    </citation>
    <scope>IDENTIFICATION</scope>
</reference>
<protein>
    <recommendedName>
        <fullName evidence="1">Rad21/Rec8-like protein C-terminal eukaryotic domain-containing protein</fullName>
    </recommendedName>
</protein>
<name>A0A3Q3WWR8_MOLML</name>
<organism evidence="2 3">
    <name type="scientific">Mola mola</name>
    <name type="common">Ocean sunfish</name>
    <name type="synonym">Tetraodon mola</name>
    <dbReference type="NCBI Taxonomy" id="94237"/>
    <lineage>
        <taxon>Eukaryota</taxon>
        <taxon>Metazoa</taxon>
        <taxon>Chordata</taxon>
        <taxon>Craniata</taxon>
        <taxon>Vertebrata</taxon>
        <taxon>Euteleostomi</taxon>
        <taxon>Actinopterygii</taxon>
        <taxon>Neopterygii</taxon>
        <taxon>Teleostei</taxon>
        <taxon>Neoteleostei</taxon>
        <taxon>Acanthomorphata</taxon>
        <taxon>Eupercaria</taxon>
        <taxon>Tetraodontiformes</taxon>
        <taxon>Molidae</taxon>
        <taxon>Mola</taxon>
    </lineage>
</organism>
<keyword evidence="3" id="KW-1185">Reference proteome</keyword>
<accession>A0A3Q3WWR8</accession>
<dbReference type="Ensembl" id="ENSMMOT00000023334.1">
    <property type="protein sequence ID" value="ENSMMOP00000022953.1"/>
    <property type="gene ID" value="ENSMMOG00000017457.1"/>
</dbReference>
<dbReference type="OMA" id="RAPYEDI"/>
<reference evidence="2" key="1">
    <citation type="submission" date="2025-08" db="UniProtKB">
        <authorList>
            <consortium name="Ensembl"/>
        </authorList>
    </citation>
    <scope>IDENTIFICATION</scope>
</reference>
<dbReference type="AlphaFoldDB" id="A0A3Q3WWR8"/>